<keyword evidence="3" id="KW-1185">Reference proteome</keyword>
<name>A0A090CZC0_9BACT</name>
<evidence type="ECO:0000256" key="1">
    <source>
        <dbReference type="SAM" id="Coils"/>
    </source>
</evidence>
<evidence type="ECO:0000313" key="3">
    <source>
        <dbReference type="Proteomes" id="UP000031552"/>
    </source>
</evidence>
<sequence length="105" mass="12509">MFFELSENKTKNLEKKIHELTLEVERQNEAISKLFNEIGCTPEELHLFLKNPENFSPQEFEILKELQRLVSEKSDLSLSALYSPSQNKQRMEERKEVAPHWIFCR</sequence>
<proteinExistence type="predicted"/>
<dbReference type="EMBL" id="CCEJ010000005">
    <property type="protein sequence ID" value="CDR34186.1"/>
    <property type="molecule type" value="Genomic_DNA"/>
</dbReference>
<organism evidence="2 3">
    <name type="scientific">Candidatus Criblamydia sequanensis CRIB-18</name>
    <dbReference type="NCBI Taxonomy" id="1437425"/>
    <lineage>
        <taxon>Bacteria</taxon>
        <taxon>Pseudomonadati</taxon>
        <taxon>Chlamydiota</taxon>
        <taxon>Chlamydiia</taxon>
        <taxon>Parachlamydiales</taxon>
        <taxon>Candidatus Criblamydiaceae</taxon>
        <taxon>Candidatus Criblamydia</taxon>
    </lineage>
</organism>
<gene>
    <name evidence="2" type="ORF">CSEC_1366</name>
</gene>
<reference evidence="2" key="2">
    <citation type="submission" date="2014-09" db="EMBL/GenBank/DDBJ databases">
        <title>Criblamydia sequanensis harbors a mega-plasmid encoding arsenite resistance.</title>
        <authorList>
            <person name="Bertelli C."/>
            <person name="Goesmann A."/>
            <person name="Greub G."/>
        </authorList>
    </citation>
    <scope>NUCLEOTIDE SEQUENCE [LARGE SCALE GENOMIC DNA]</scope>
    <source>
        <strain evidence="2">CRIB-18</strain>
    </source>
</reference>
<dbReference type="AlphaFoldDB" id="A0A090CZC0"/>
<accession>A0A090CZC0</accession>
<dbReference type="RefSeq" id="WP_041017711.1">
    <property type="nucleotide sequence ID" value="NZ_CCEJ010000005.1"/>
</dbReference>
<dbReference type="Proteomes" id="UP000031552">
    <property type="component" value="Unassembled WGS sequence"/>
</dbReference>
<reference evidence="2" key="1">
    <citation type="submission" date="2013-12" db="EMBL/GenBank/DDBJ databases">
        <authorList>
            <person name="Linke B."/>
        </authorList>
    </citation>
    <scope>NUCLEOTIDE SEQUENCE [LARGE SCALE GENOMIC DNA]</scope>
    <source>
        <strain evidence="2">CRIB-18</strain>
    </source>
</reference>
<protein>
    <submittedName>
        <fullName evidence="2">Uncharacterized protein</fullName>
    </submittedName>
</protein>
<dbReference type="STRING" id="1437425.CSEC_1366"/>
<keyword evidence="1" id="KW-0175">Coiled coil</keyword>
<comment type="caution">
    <text evidence="2">The sequence shown here is derived from an EMBL/GenBank/DDBJ whole genome shotgun (WGS) entry which is preliminary data.</text>
</comment>
<evidence type="ECO:0000313" key="2">
    <source>
        <dbReference type="EMBL" id="CDR34186.1"/>
    </source>
</evidence>
<feature type="coiled-coil region" evidence="1">
    <location>
        <begin position="3"/>
        <end position="37"/>
    </location>
</feature>